<dbReference type="InterPro" id="IPR002921">
    <property type="entry name" value="Fungal_lipase-type"/>
</dbReference>
<dbReference type="AlphaFoldDB" id="A0A5B7A8H4"/>
<evidence type="ECO:0000313" key="4">
    <source>
        <dbReference type="EMBL" id="MPA52006.1"/>
    </source>
</evidence>
<dbReference type="SUPFAM" id="SSF53474">
    <property type="entry name" value="alpha/beta-Hydrolases"/>
    <property type="match status" value="1"/>
</dbReference>
<keyword evidence="2" id="KW-1133">Transmembrane helix</keyword>
<dbReference type="PANTHER" id="PTHR46086:SF17">
    <property type="entry name" value="ALPHA_BETA-HYDROLASES SUPERFAMILY PROTEIN"/>
    <property type="match status" value="1"/>
</dbReference>
<accession>A0A5B7A8H4</accession>
<dbReference type="InterPro" id="IPR044819">
    <property type="entry name" value="OBL-like"/>
</dbReference>
<dbReference type="Gene3D" id="3.40.50.1820">
    <property type="entry name" value="alpha/beta hydrolase"/>
    <property type="match status" value="1"/>
</dbReference>
<feature type="domain" description="Fungal lipase-type" evidence="3">
    <location>
        <begin position="202"/>
        <end position="361"/>
    </location>
</feature>
<dbReference type="InterPro" id="IPR029058">
    <property type="entry name" value="AB_hydrolase_fold"/>
</dbReference>
<proteinExistence type="predicted"/>
<organism evidence="4">
    <name type="scientific">Davidia involucrata</name>
    <name type="common">Dove tree</name>
    <dbReference type="NCBI Taxonomy" id="16924"/>
    <lineage>
        <taxon>Eukaryota</taxon>
        <taxon>Viridiplantae</taxon>
        <taxon>Streptophyta</taxon>
        <taxon>Embryophyta</taxon>
        <taxon>Tracheophyta</taxon>
        <taxon>Spermatophyta</taxon>
        <taxon>Magnoliopsida</taxon>
        <taxon>eudicotyledons</taxon>
        <taxon>Gunneridae</taxon>
        <taxon>Pentapetalae</taxon>
        <taxon>asterids</taxon>
        <taxon>Cornales</taxon>
        <taxon>Nyssaceae</taxon>
        <taxon>Davidia</taxon>
    </lineage>
</organism>
<keyword evidence="2" id="KW-0472">Membrane</keyword>
<dbReference type="Pfam" id="PF01764">
    <property type="entry name" value="Lipase_3"/>
    <property type="match status" value="1"/>
</dbReference>
<dbReference type="GO" id="GO:0006629">
    <property type="term" value="P:lipid metabolic process"/>
    <property type="evidence" value="ECO:0007669"/>
    <property type="project" value="InterPro"/>
</dbReference>
<evidence type="ECO:0000259" key="3">
    <source>
        <dbReference type="Pfam" id="PF01764"/>
    </source>
</evidence>
<name>A0A5B7A8H4_DAVIN</name>
<evidence type="ECO:0000256" key="2">
    <source>
        <dbReference type="SAM" id="Phobius"/>
    </source>
</evidence>
<keyword evidence="2" id="KW-0812">Transmembrane</keyword>
<reference evidence="4" key="1">
    <citation type="submission" date="2019-08" db="EMBL/GenBank/DDBJ databases">
        <title>Reference gene set and small RNA set construction with multiple tissues from Davidia involucrata Baill.</title>
        <authorList>
            <person name="Yang H."/>
            <person name="Zhou C."/>
            <person name="Li G."/>
            <person name="Wang J."/>
            <person name="Gao P."/>
            <person name="Wang M."/>
            <person name="Wang R."/>
            <person name="Zhao Y."/>
        </authorList>
    </citation>
    <scope>NUCLEOTIDE SEQUENCE</scope>
    <source>
        <tissue evidence="4">Mixed with DoveR01_LX</tissue>
    </source>
</reference>
<dbReference type="CDD" id="cd00519">
    <property type="entry name" value="Lipase_3"/>
    <property type="match status" value="1"/>
</dbReference>
<dbReference type="EMBL" id="GHES01021447">
    <property type="protein sequence ID" value="MPA52006.1"/>
    <property type="molecule type" value="Transcribed_RNA"/>
</dbReference>
<gene>
    <name evidence="4" type="ORF">Din_021447</name>
</gene>
<protein>
    <recommendedName>
        <fullName evidence="3">Fungal lipase-type domain-containing protein</fullName>
    </recommendedName>
</protein>
<feature type="transmembrane region" description="Helical" evidence="2">
    <location>
        <begin position="54"/>
        <end position="76"/>
    </location>
</feature>
<evidence type="ECO:0000256" key="1">
    <source>
        <dbReference type="ARBA" id="ARBA00022801"/>
    </source>
</evidence>
<sequence length="482" mass="55619">MACDKGFSSNYMLLKPEEVHLIDLIQLLFSSDIKKRKFVDCSERTEETNFKRRWLIFVSIVVQKVLLFVSTPLAWVGSKIEWWLNLVSNNRNLGVLVLNFFRWKVEKPDEASATFLSFIGNLDKRVELDKSITHGDSRYYGALSVMASKVSYENRAYIETTINDHWKMEFLGSYDFWNDYQGKATTQAFMLRDKNVDPELIVVAFRGTETFDADAWCSDFDLSWYELGGMGKVHGGFMKALGLQKSRGWPKEIEQADNQPVPAYYAIRRKLRELLLQNDQAKFILTGHSQGGALAILFPAVLALHEEGWLLERLDGVYTFGQPRVGYEDFGEFMNQQLTKYSIPYYRFVYCNDIVPRLPYDDSTLMYKHFGTCLYYNSFYEGKIVAEEPNKNYFSPLSLIPKMMNAIWELIRSFTIGYTKGPDYRESFVLRVLRLIGLVIAGIPAHSTQDYVNATRLGSSDVYLPVHSPIHEITINNIEQNP</sequence>
<dbReference type="PANTHER" id="PTHR46086">
    <property type="entry name" value="ALPHA/BETA-HYDROLASES SUPERFAMILY PROTEIN"/>
    <property type="match status" value="1"/>
</dbReference>
<keyword evidence="1" id="KW-0378">Hydrolase</keyword>
<dbReference type="GO" id="GO:0004806">
    <property type="term" value="F:triacylglycerol lipase activity"/>
    <property type="evidence" value="ECO:0007669"/>
    <property type="project" value="InterPro"/>
</dbReference>